<protein>
    <submittedName>
        <fullName evidence="2">(rape) hypothetical protein</fullName>
    </submittedName>
    <submittedName>
        <fullName evidence="3">BnaA04g12190D protein</fullName>
    </submittedName>
</protein>
<dbReference type="OMA" id="ECTCIAV"/>
<keyword evidence="4" id="KW-1185">Reference proteome</keyword>
<name>A0A078FSQ4_BRANA</name>
<sequence length="103" mass="10796">MAELKMTIFIVFILCFSGTLLVNVSGQGKGLSCLKSNDCELLCFIGTGRGGGECVLGKCSCLEKKTETKLAGCKTDHGCPPSSACPKNDHYVCVLGECVCLPA</sequence>
<evidence type="ECO:0000313" key="4">
    <source>
        <dbReference type="Proteomes" id="UP000028999"/>
    </source>
</evidence>
<dbReference type="Proteomes" id="UP000028999">
    <property type="component" value="Unassembled WGS sequence"/>
</dbReference>
<reference evidence="3 4" key="1">
    <citation type="journal article" date="2014" name="Science">
        <title>Plant genetics. Early allopolyploid evolution in the post-Neolithic Brassica napus oilseed genome.</title>
        <authorList>
            <person name="Chalhoub B."/>
            <person name="Denoeud F."/>
            <person name="Liu S."/>
            <person name="Parkin I.A."/>
            <person name="Tang H."/>
            <person name="Wang X."/>
            <person name="Chiquet J."/>
            <person name="Belcram H."/>
            <person name="Tong C."/>
            <person name="Samans B."/>
            <person name="Correa M."/>
            <person name="Da Silva C."/>
            <person name="Just J."/>
            <person name="Falentin C."/>
            <person name="Koh C.S."/>
            <person name="Le Clainche I."/>
            <person name="Bernard M."/>
            <person name="Bento P."/>
            <person name="Noel B."/>
            <person name="Labadie K."/>
            <person name="Alberti A."/>
            <person name="Charles M."/>
            <person name="Arnaud D."/>
            <person name="Guo H."/>
            <person name="Daviaud C."/>
            <person name="Alamery S."/>
            <person name="Jabbari K."/>
            <person name="Zhao M."/>
            <person name="Edger P.P."/>
            <person name="Chelaifa H."/>
            <person name="Tack D."/>
            <person name="Lassalle G."/>
            <person name="Mestiri I."/>
            <person name="Schnel N."/>
            <person name="Le Paslier M.C."/>
            <person name="Fan G."/>
            <person name="Renault V."/>
            <person name="Bayer P.E."/>
            <person name="Golicz A.A."/>
            <person name="Manoli S."/>
            <person name="Lee T.H."/>
            <person name="Thi V.H."/>
            <person name="Chalabi S."/>
            <person name="Hu Q."/>
            <person name="Fan C."/>
            <person name="Tollenaere R."/>
            <person name="Lu Y."/>
            <person name="Battail C."/>
            <person name="Shen J."/>
            <person name="Sidebottom C.H."/>
            <person name="Wang X."/>
            <person name="Canaguier A."/>
            <person name="Chauveau A."/>
            <person name="Berard A."/>
            <person name="Deniot G."/>
            <person name="Guan M."/>
            <person name="Liu Z."/>
            <person name="Sun F."/>
            <person name="Lim Y.P."/>
            <person name="Lyons E."/>
            <person name="Town C.D."/>
            <person name="Bancroft I."/>
            <person name="Wang X."/>
            <person name="Meng J."/>
            <person name="Ma J."/>
            <person name="Pires J.C."/>
            <person name="King G.J."/>
            <person name="Brunel D."/>
            <person name="Delourme R."/>
            <person name="Renard M."/>
            <person name="Aury J.M."/>
            <person name="Adams K.L."/>
            <person name="Batley J."/>
            <person name="Snowdon R.J."/>
            <person name="Tost J."/>
            <person name="Edwards D."/>
            <person name="Zhou Y."/>
            <person name="Hua W."/>
            <person name="Sharpe A.G."/>
            <person name="Paterson A.H."/>
            <person name="Guan C."/>
            <person name="Wincker P."/>
        </authorList>
    </citation>
    <scope>NUCLEOTIDE SEQUENCE [LARGE SCALE GENOMIC DNA]</scope>
    <source>
        <strain evidence="4">cv. Darmor-bzh</strain>
    </source>
</reference>
<feature type="signal peptide" evidence="1">
    <location>
        <begin position="1"/>
        <end position="21"/>
    </location>
</feature>
<evidence type="ECO:0000256" key="1">
    <source>
        <dbReference type="SAM" id="SignalP"/>
    </source>
</evidence>
<dbReference type="SMR" id="A0A078FSQ4"/>
<dbReference type="InterPro" id="IPR036574">
    <property type="entry name" value="Scorpion_toxin-like_sf"/>
</dbReference>
<dbReference type="Gramene" id="CDY15892">
    <property type="protein sequence ID" value="CDY15892"/>
    <property type="gene ID" value="GSBRNA2T00090252001"/>
</dbReference>
<dbReference type="EMBL" id="HG994358">
    <property type="protein sequence ID" value="CAF2276037.1"/>
    <property type="molecule type" value="Genomic_DNA"/>
</dbReference>
<dbReference type="EMBL" id="LK032059">
    <property type="protein sequence ID" value="CDY15892.1"/>
    <property type="molecule type" value="Genomic_DNA"/>
</dbReference>
<accession>A0A078FSQ4</accession>
<proteinExistence type="predicted"/>
<reference evidence="3" key="2">
    <citation type="submission" date="2014-06" db="EMBL/GenBank/DDBJ databases">
        <authorList>
            <person name="Genoscope - CEA"/>
        </authorList>
    </citation>
    <scope>NUCLEOTIDE SEQUENCE</scope>
</reference>
<dbReference type="Proteomes" id="UP001295469">
    <property type="component" value="Chromosome A04"/>
</dbReference>
<evidence type="ECO:0000313" key="2">
    <source>
        <dbReference type="EMBL" id="CAF2276037.1"/>
    </source>
</evidence>
<feature type="chain" id="PRO_5040561899" evidence="1">
    <location>
        <begin position="22"/>
        <end position="103"/>
    </location>
</feature>
<dbReference type="AlphaFoldDB" id="A0A078FSQ4"/>
<keyword evidence="1" id="KW-0732">Signal</keyword>
<reference evidence="2" key="3">
    <citation type="submission" date="2021-01" db="EMBL/GenBank/DDBJ databases">
        <authorList>
            <consortium name="Genoscope - CEA"/>
            <person name="William W."/>
        </authorList>
    </citation>
    <scope>NUCLEOTIDE SEQUENCE</scope>
</reference>
<evidence type="ECO:0000313" key="3">
    <source>
        <dbReference type="EMBL" id="CDY15892.1"/>
    </source>
</evidence>
<gene>
    <name evidence="3" type="primary">BnaA04g12190D</name>
    <name evidence="2" type="ORF">DARMORV10_A04P16160.1</name>
    <name evidence="3" type="ORF">GSBRNA2T00090252001</name>
</gene>
<organism evidence="3 4">
    <name type="scientific">Brassica napus</name>
    <name type="common">Rape</name>
    <dbReference type="NCBI Taxonomy" id="3708"/>
    <lineage>
        <taxon>Eukaryota</taxon>
        <taxon>Viridiplantae</taxon>
        <taxon>Streptophyta</taxon>
        <taxon>Embryophyta</taxon>
        <taxon>Tracheophyta</taxon>
        <taxon>Spermatophyta</taxon>
        <taxon>Magnoliopsida</taxon>
        <taxon>eudicotyledons</taxon>
        <taxon>Gunneridae</taxon>
        <taxon>Pentapetalae</taxon>
        <taxon>rosids</taxon>
        <taxon>malvids</taxon>
        <taxon>Brassicales</taxon>
        <taxon>Brassicaceae</taxon>
        <taxon>Brassiceae</taxon>
        <taxon>Brassica</taxon>
    </lineage>
</organism>
<dbReference type="PaxDb" id="3708-A0A078FSQ4"/>
<dbReference type="SUPFAM" id="SSF57095">
    <property type="entry name" value="Scorpion toxin-like"/>
    <property type="match status" value="1"/>
</dbReference>